<dbReference type="Proteomes" id="UP001185659">
    <property type="component" value="Unassembled WGS sequence"/>
</dbReference>
<reference evidence="2 3" key="1">
    <citation type="submission" date="2023-10" db="EMBL/GenBank/DDBJ databases">
        <authorList>
            <person name="Venkata Ramana C."/>
            <person name="Sasikala C."/>
            <person name="Dhurka M."/>
        </authorList>
    </citation>
    <scope>NUCLEOTIDE SEQUENCE [LARGE SCALE GENOMIC DNA]</scope>
    <source>
        <strain evidence="2 3">KCTC 32151</strain>
    </source>
</reference>
<keyword evidence="3" id="KW-1185">Reference proteome</keyword>
<dbReference type="PANTHER" id="PTHR33121">
    <property type="entry name" value="CYCLIC DI-GMP PHOSPHODIESTERASE PDEF"/>
    <property type="match status" value="1"/>
</dbReference>
<evidence type="ECO:0000259" key="1">
    <source>
        <dbReference type="PROSITE" id="PS50883"/>
    </source>
</evidence>
<name>A0ABU4AFV9_9HYPH</name>
<sequence length="283" mass="30586">MGAVTVPGAPAGSIIADEIGLETGFHGAYRLKSFYQPVFRVSGESLEPEALDACAKPMLDGQPVETEMFLLSVAPERERQVRTLCSLLHIGNCHQMREDGLSLHLGFETERQSDADAMSHLAFMLARLAQTGVAPQALVCGFRAAPDPLAEVSERLLETMRSSGVRLSVDGFGPGQSALERVEKLRPEIVKIDGGWFRRIAPVAPARRLLAKLVEGLKRQGASVLVKGVETPPQLEAALDAGADLVQGDLLARRAMAGSVQELGPLEIDRFFRDPEKVVVSLR</sequence>
<dbReference type="InterPro" id="IPR001633">
    <property type="entry name" value="EAL_dom"/>
</dbReference>
<dbReference type="SMART" id="SM00052">
    <property type="entry name" value="EAL"/>
    <property type="match status" value="1"/>
</dbReference>
<dbReference type="Pfam" id="PF00563">
    <property type="entry name" value="EAL"/>
    <property type="match status" value="1"/>
</dbReference>
<protein>
    <submittedName>
        <fullName evidence="2">EAL domain-containing protein</fullName>
    </submittedName>
</protein>
<dbReference type="PANTHER" id="PTHR33121:SF70">
    <property type="entry name" value="SIGNALING PROTEIN YKOW"/>
    <property type="match status" value="1"/>
</dbReference>
<evidence type="ECO:0000313" key="3">
    <source>
        <dbReference type="Proteomes" id="UP001185659"/>
    </source>
</evidence>
<dbReference type="CDD" id="cd01948">
    <property type="entry name" value="EAL"/>
    <property type="match status" value="1"/>
</dbReference>
<dbReference type="SUPFAM" id="SSF141868">
    <property type="entry name" value="EAL domain-like"/>
    <property type="match status" value="1"/>
</dbReference>
<feature type="domain" description="EAL" evidence="1">
    <location>
        <begin position="14"/>
        <end position="268"/>
    </location>
</feature>
<dbReference type="InterPro" id="IPR050706">
    <property type="entry name" value="Cyclic-di-GMP_PDE-like"/>
</dbReference>
<proteinExistence type="predicted"/>
<dbReference type="EMBL" id="JAWLIP010000001">
    <property type="protein sequence ID" value="MDV6225119.1"/>
    <property type="molecule type" value="Genomic_DNA"/>
</dbReference>
<dbReference type="InterPro" id="IPR035919">
    <property type="entry name" value="EAL_sf"/>
</dbReference>
<dbReference type="PROSITE" id="PS50883">
    <property type="entry name" value="EAL"/>
    <property type="match status" value="1"/>
</dbReference>
<accession>A0ABU4AFV9</accession>
<evidence type="ECO:0000313" key="2">
    <source>
        <dbReference type="EMBL" id="MDV6225119.1"/>
    </source>
</evidence>
<organism evidence="2 3">
    <name type="scientific">Nitratireductor aquimarinus</name>
    <dbReference type="NCBI Taxonomy" id="889300"/>
    <lineage>
        <taxon>Bacteria</taxon>
        <taxon>Pseudomonadati</taxon>
        <taxon>Pseudomonadota</taxon>
        <taxon>Alphaproteobacteria</taxon>
        <taxon>Hyphomicrobiales</taxon>
        <taxon>Phyllobacteriaceae</taxon>
        <taxon>Nitratireductor</taxon>
    </lineage>
</organism>
<dbReference type="Gene3D" id="3.20.20.450">
    <property type="entry name" value="EAL domain"/>
    <property type="match status" value="1"/>
</dbReference>
<dbReference type="RefSeq" id="WP_317560335.1">
    <property type="nucleotide sequence ID" value="NZ_JAWLIP010000001.1"/>
</dbReference>
<comment type="caution">
    <text evidence="2">The sequence shown here is derived from an EMBL/GenBank/DDBJ whole genome shotgun (WGS) entry which is preliminary data.</text>
</comment>
<gene>
    <name evidence="2" type="ORF">R2G56_02370</name>
</gene>